<organism evidence="1">
    <name type="scientific">Arundo donax</name>
    <name type="common">Giant reed</name>
    <name type="synonym">Donax arundinaceus</name>
    <dbReference type="NCBI Taxonomy" id="35708"/>
    <lineage>
        <taxon>Eukaryota</taxon>
        <taxon>Viridiplantae</taxon>
        <taxon>Streptophyta</taxon>
        <taxon>Embryophyta</taxon>
        <taxon>Tracheophyta</taxon>
        <taxon>Spermatophyta</taxon>
        <taxon>Magnoliopsida</taxon>
        <taxon>Liliopsida</taxon>
        <taxon>Poales</taxon>
        <taxon>Poaceae</taxon>
        <taxon>PACMAD clade</taxon>
        <taxon>Arundinoideae</taxon>
        <taxon>Arundineae</taxon>
        <taxon>Arundo</taxon>
    </lineage>
</organism>
<evidence type="ECO:0000313" key="1">
    <source>
        <dbReference type="EMBL" id="JAD65140.1"/>
    </source>
</evidence>
<proteinExistence type="predicted"/>
<protein>
    <submittedName>
        <fullName evidence="1">Uncharacterized protein</fullName>
    </submittedName>
</protein>
<dbReference type="AlphaFoldDB" id="A0A0A9BVH5"/>
<accession>A0A0A9BVH5</accession>
<sequence length="32" mass="3928">MRHGCWSCSRLLHSYWRTWMLPLRRCGMGCRS</sequence>
<reference evidence="1" key="1">
    <citation type="submission" date="2014-09" db="EMBL/GenBank/DDBJ databases">
        <authorList>
            <person name="Magalhaes I.L.F."/>
            <person name="Oliveira U."/>
            <person name="Santos F.R."/>
            <person name="Vidigal T.H.D.A."/>
            <person name="Brescovit A.D."/>
            <person name="Santos A.J."/>
        </authorList>
    </citation>
    <scope>NUCLEOTIDE SEQUENCE</scope>
    <source>
        <tissue evidence="1">Shoot tissue taken approximately 20 cm above the soil surface</tissue>
    </source>
</reference>
<dbReference type="EMBL" id="GBRH01232755">
    <property type="protein sequence ID" value="JAD65140.1"/>
    <property type="molecule type" value="Transcribed_RNA"/>
</dbReference>
<name>A0A0A9BVH5_ARUDO</name>
<reference evidence="1" key="2">
    <citation type="journal article" date="2015" name="Data Brief">
        <title>Shoot transcriptome of the giant reed, Arundo donax.</title>
        <authorList>
            <person name="Barrero R.A."/>
            <person name="Guerrero F.D."/>
            <person name="Moolhuijzen P."/>
            <person name="Goolsby J.A."/>
            <person name="Tidwell J."/>
            <person name="Bellgard S.E."/>
            <person name="Bellgard M.I."/>
        </authorList>
    </citation>
    <scope>NUCLEOTIDE SEQUENCE</scope>
    <source>
        <tissue evidence="1">Shoot tissue taken approximately 20 cm above the soil surface</tissue>
    </source>
</reference>